<accession>A0A438HC76</accession>
<dbReference type="EMBL" id="QGNW01000245">
    <property type="protein sequence ID" value="RVW82065.1"/>
    <property type="molecule type" value="Genomic_DNA"/>
</dbReference>
<reference evidence="1 2" key="1">
    <citation type="journal article" date="2018" name="PLoS Genet.">
        <title>Population sequencing reveals clonal diversity and ancestral inbreeding in the grapevine cultivar Chardonnay.</title>
        <authorList>
            <person name="Roach M.J."/>
            <person name="Johnson D.L."/>
            <person name="Bohlmann J."/>
            <person name="van Vuuren H.J."/>
            <person name="Jones S.J."/>
            <person name="Pretorius I.S."/>
            <person name="Schmidt S.A."/>
            <person name="Borneman A.R."/>
        </authorList>
    </citation>
    <scope>NUCLEOTIDE SEQUENCE [LARGE SCALE GENOMIC DNA]</scope>
    <source>
        <strain evidence="2">cv. Chardonnay</strain>
        <tissue evidence="1">Leaf</tissue>
    </source>
</reference>
<organism evidence="1 2">
    <name type="scientific">Vitis vinifera</name>
    <name type="common">Grape</name>
    <dbReference type="NCBI Taxonomy" id="29760"/>
    <lineage>
        <taxon>Eukaryota</taxon>
        <taxon>Viridiplantae</taxon>
        <taxon>Streptophyta</taxon>
        <taxon>Embryophyta</taxon>
        <taxon>Tracheophyta</taxon>
        <taxon>Spermatophyta</taxon>
        <taxon>Magnoliopsida</taxon>
        <taxon>eudicotyledons</taxon>
        <taxon>Gunneridae</taxon>
        <taxon>Pentapetalae</taxon>
        <taxon>rosids</taxon>
        <taxon>Vitales</taxon>
        <taxon>Vitaceae</taxon>
        <taxon>Viteae</taxon>
        <taxon>Vitis</taxon>
    </lineage>
</organism>
<comment type="caution">
    <text evidence="1">The sequence shown here is derived from an EMBL/GenBank/DDBJ whole genome shotgun (WGS) entry which is preliminary data.</text>
</comment>
<proteinExistence type="predicted"/>
<dbReference type="AlphaFoldDB" id="A0A438HC76"/>
<name>A0A438HC76_VITVI</name>
<evidence type="ECO:0000313" key="1">
    <source>
        <dbReference type="EMBL" id="RVW82065.1"/>
    </source>
</evidence>
<dbReference type="Proteomes" id="UP000288805">
    <property type="component" value="Unassembled WGS sequence"/>
</dbReference>
<evidence type="ECO:0000313" key="2">
    <source>
        <dbReference type="Proteomes" id="UP000288805"/>
    </source>
</evidence>
<protein>
    <submittedName>
        <fullName evidence="1">Uncharacterized protein</fullName>
    </submittedName>
</protein>
<sequence>MMPFLVEPHKTIQEIAKGLIGSLISVKVLSFILKNDIRNRVKLQSVENLGVVTEGGKMLLQQGNRLMWFLVPEGLD</sequence>
<gene>
    <name evidence="1" type="ORF">CK203_049078</name>
</gene>